<reference evidence="1 2" key="1">
    <citation type="submission" date="2021-02" db="EMBL/GenBank/DDBJ databases">
        <title>De Novo genome assembly of isolated myxobacteria.</title>
        <authorList>
            <person name="Stevens D.C."/>
        </authorList>
    </citation>
    <scope>NUCLEOTIDE SEQUENCE [LARGE SCALE GENOMIC DNA]</scope>
    <source>
        <strain evidence="2">SCPEA02</strain>
    </source>
</reference>
<proteinExistence type="predicted"/>
<dbReference type="Pfam" id="PF09544">
    <property type="entry name" value="DUF2381"/>
    <property type="match status" value="1"/>
</dbReference>
<dbReference type="InterPro" id="IPR011754">
    <property type="entry name" value="Mxa_paralog_2268"/>
</dbReference>
<dbReference type="Proteomes" id="UP000662747">
    <property type="component" value="Chromosome"/>
</dbReference>
<evidence type="ECO:0000313" key="2">
    <source>
        <dbReference type="Proteomes" id="UP000662747"/>
    </source>
</evidence>
<dbReference type="NCBIfam" id="TIGR02268">
    <property type="entry name" value="Myxococcus xanthus paralogous family TIGR02268"/>
    <property type="match status" value="1"/>
</dbReference>
<name>A0ABX7P069_9BACT</name>
<sequence>MVLLTCVLLIVPDAAAQTEGDPWAPSTRRISLAPQRTGPPPQVRISPGVGTLILFDSPVARVELAGRERFARVRLDADTLTLLPLPGLDAGEELRLTVYFADGAVPTSADFLLVVNATLAERQVEVFRHPRSATALQAELEERGVEVRRLRDDVARLQAAQALPEGLAGLLATGLMDKNGVQARPLRAEVVLHSSSALTVRDAVTFRAARSIAFKAQFANVRAAEAWMAEGAALQAKDGTALRVLRVWQAAPIPPGEAGPLVVEAEATATLSSGPYTLTVWAAGHKRSVILGNIHFP</sequence>
<dbReference type="EMBL" id="CP071090">
    <property type="protein sequence ID" value="QSQ23080.1"/>
    <property type="molecule type" value="Genomic_DNA"/>
</dbReference>
<dbReference type="RefSeq" id="WP_206724655.1">
    <property type="nucleotide sequence ID" value="NZ_CP071090.1"/>
</dbReference>
<keyword evidence="2" id="KW-1185">Reference proteome</keyword>
<protein>
    <submittedName>
        <fullName evidence="1">DUF2381 family protein</fullName>
    </submittedName>
</protein>
<accession>A0ABX7P069</accession>
<gene>
    <name evidence="1" type="ORF">JY651_49705</name>
</gene>
<evidence type="ECO:0000313" key="1">
    <source>
        <dbReference type="EMBL" id="QSQ23080.1"/>
    </source>
</evidence>
<organism evidence="1 2">
    <name type="scientific">Pyxidicoccus parkwayensis</name>
    <dbReference type="NCBI Taxonomy" id="2813578"/>
    <lineage>
        <taxon>Bacteria</taxon>
        <taxon>Pseudomonadati</taxon>
        <taxon>Myxococcota</taxon>
        <taxon>Myxococcia</taxon>
        <taxon>Myxococcales</taxon>
        <taxon>Cystobacterineae</taxon>
        <taxon>Myxococcaceae</taxon>
        <taxon>Pyxidicoccus</taxon>
    </lineage>
</organism>